<accession>A0A0D2FCL9</accession>
<dbReference type="AlphaFoldDB" id="A0A0D2FCL9"/>
<dbReference type="SUPFAM" id="SSF51735">
    <property type="entry name" value="NAD(P)-binding Rossmann-fold domains"/>
    <property type="match status" value="1"/>
</dbReference>
<dbReference type="OrthoDB" id="5840532at2759"/>
<dbReference type="STRING" id="348802.A0A0D2FCL9"/>
<dbReference type="InterPro" id="IPR002347">
    <property type="entry name" value="SDR_fam"/>
</dbReference>
<evidence type="ECO:0000256" key="1">
    <source>
        <dbReference type="ARBA" id="ARBA00006484"/>
    </source>
</evidence>
<dbReference type="Gene3D" id="3.40.50.720">
    <property type="entry name" value="NAD(P)-binding Rossmann-like Domain"/>
    <property type="match status" value="1"/>
</dbReference>
<dbReference type="Pfam" id="PF13561">
    <property type="entry name" value="adh_short_C2"/>
    <property type="match status" value="1"/>
</dbReference>
<reference evidence="4 5" key="1">
    <citation type="submission" date="2015-01" db="EMBL/GenBank/DDBJ databases">
        <title>The Genome Sequence of Exophiala xenobiotica CBS118157.</title>
        <authorList>
            <consortium name="The Broad Institute Genomics Platform"/>
            <person name="Cuomo C."/>
            <person name="de Hoog S."/>
            <person name="Gorbushina A."/>
            <person name="Stielow B."/>
            <person name="Teixiera M."/>
            <person name="Abouelleil A."/>
            <person name="Chapman S.B."/>
            <person name="Priest M."/>
            <person name="Young S.K."/>
            <person name="Wortman J."/>
            <person name="Nusbaum C."/>
            <person name="Birren B."/>
        </authorList>
    </citation>
    <scope>NUCLEOTIDE SEQUENCE [LARGE SCALE GENOMIC DNA]</scope>
    <source>
        <strain evidence="4 5">CBS 118157</strain>
    </source>
</reference>
<dbReference type="InterPro" id="IPR036291">
    <property type="entry name" value="NAD(P)-bd_dom_sf"/>
</dbReference>
<dbReference type="GeneID" id="25324290"/>
<name>A0A0D2FCL9_9EURO</name>
<evidence type="ECO:0000256" key="2">
    <source>
        <dbReference type="ARBA" id="ARBA00022857"/>
    </source>
</evidence>
<gene>
    <name evidence="4" type="ORF">PV05_02382</name>
</gene>
<dbReference type="PRINTS" id="PR00080">
    <property type="entry name" value="SDRFAMILY"/>
</dbReference>
<dbReference type="GO" id="GO:0016616">
    <property type="term" value="F:oxidoreductase activity, acting on the CH-OH group of donors, NAD or NADP as acceptor"/>
    <property type="evidence" value="ECO:0007669"/>
    <property type="project" value="TreeGrafter"/>
</dbReference>
<dbReference type="PANTHER" id="PTHR42760">
    <property type="entry name" value="SHORT-CHAIN DEHYDROGENASES/REDUCTASES FAMILY MEMBER"/>
    <property type="match status" value="1"/>
</dbReference>
<dbReference type="HOGENOM" id="CLU_010194_1_0_1"/>
<feature type="chain" id="PRO_5002241851" evidence="3">
    <location>
        <begin position="17"/>
        <end position="366"/>
    </location>
</feature>
<evidence type="ECO:0000313" key="4">
    <source>
        <dbReference type="EMBL" id="KIW57824.1"/>
    </source>
</evidence>
<keyword evidence="3" id="KW-0732">Signal</keyword>
<dbReference type="EMBL" id="KN847318">
    <property type="protein sequence ID" value="KIW57824.1"/>
    <property type="molecule type" value="Genomic_DNA"/>
</dbReference>
<proteinExistence type="inferred from homology"/>
<evidence type="ECO:0000313" key="5">
    <source>
        <dbReference type="Proteomes" id="UP000054342"/>
    </source>
</evidence>
<dbReference type="Proteomes" id="UP000054342">
    <property type="component" value="Unassembled WGS sequence"/>
</dbReference>
<feature type="signal peptide" evidence="3">
    <location>
        <begin position="1"/>
        <end position="16"/>
    </location>
</feature>
<protein>
    <submittedName>
        <fullName evidence="4">Uncharacterized protein</fullName>
    </submittedName>
</protein>
<keyword evidence="2" id="KW-0521">NADP</keyword>
<comment type="similarity">
    <text evidence="1">Belongs to the short-chain dehydrogenases/reductases (SDR) family.</text>
</comment>
<sequence>MLFVQVSVRVLPLLFGCSQMSQILSIPSETQTSWLPRHHISVERLKAPTTAGSVLSRLLPEVVQELLGSTNDESTQDDANAQLFEQTHSRPCFTSHDMMTLYSYPGVAVVTGAAGTGIGAATARAFAEAGCKRIAITDRNADLLERTKDSIASKWPDVEVWSEAGDISVEEFVDNFMKNVVDKFGSIDYAVNCAGVLGQALRSHEMDTAEFDRINGINYRGCWLSSRAELKQMVKQDLPVSDDSGRPPQRGAIVNIASQLGIVGRAAAAHYCGSKAAVISMTRCDAIDYSRDHIRINCVCPGVIETPMTASDQATIDRLQPAINIAPMGRMGKPEEIADAALFLCSNRASFIQGHALVVDGGYIIN</sequence>
<dbReference type="CDD" id="cd05233">
    <property type="entry name" value="SDR_c"/>
    <property type="match status" value="1"/>
</dbReference>
<evidence type="ECO:0000256" key="3">
    <source>
        <dbReference type="SAM" id="SignalP"/>
    </source>
</evidence>
<keyword evidence="5" id="KW-1185">Reference proteome</keyword>
<organism evidence="4 5">
    <name type="scientific">Exophiala xenobiotica</name>
    <dbReference type="NCBI Taxonomy" id="348802"/>
    <lineage>
        <taxon>Eukaryota</taxon>
        <taxon>Fungi</taxon>
        <taxon>Dikarya</taxon>
        <taxon>Ascomycota</taxon>
        <taxon>Pezizomycotina</taxon>
        <taxon>Eurotiomycetes</taxon>
        <taxon>Chaetothyriomycetidae</taxon>
        <taxon>Chaetothyriales</taxon>
        <taxon>Herpotrichiellaceae</taxon>
        <taxon>Exophiala</taxon>
    </lineage>
</organism>
<dbReference type="RefSeq" id="XP_013318408.1">
    <property type="nucleotide sequence ID" value="XM_013462954.1"/>
</dbReference>
<dbReference type="FunFam" id="3.40.50.720:FF:000084">
    <property type="entry name" value="Short-chain dehydrogenase reductase"/>
    <property type="match status" value="1"/>
</dbReference>
<dbReference type="PRINTS" id="PR00081">
    <property type="entry name" value="GDHRDH"/>
</dbReference>